<feature type="region of interest" description="Disordered" evidence="1">
    <location>
        <begin position="1"/>
        <end position="35"/>
    </location>
</feature>
<dbReference type="Proteomes" id="UP000235145">
    <property type="component" value="Unassembled WGS sequence"/>
</dbReference>
<dbReference type="InterPro" id="IPR002625">
    <property type="entry name" value="Smr_dom"/>
</dbReference>
<proteinExistence type="predicted"/>
<feature type="domain" description="Smr" evidence="2">
    <location>
        <begin position="459"/>
        <end position="533"/>
    </location>
</feature>
<name>A0A9R1X281_LACSA</name>
<comment type="caution">
    <text evidence="3">The sequence shown here is derived from an EMBL/GenBank/DDBJ whole genome shotgun (WGS) entry which is preliminary data.</text>
</comment>
<gene>
    <name evidence="3" type="ORF">LSAT_V11C700366670</name>
</gene>
<dbReference type="SMART" id="SM00463">
    <property type="entry name" value="SMR"/>
    <property type="match status" value="1"/>
</dbReference>
<accession>A0A9R1X281</accession>
<dbReference type="InterPro" id="IPR036063">
    <property type="entry name" value="Smr_dom_sf"/>
</dbReference>
<keyword evidence="4" id="KW-1185">Reference proteome</keyword>
<dbReference type="PROSITE" id="PS50828">
    <property type="entry name" value="SMR"/>
    <property type="match status" value="1"/>
</dbReference>
<dbReference type="EMBL" id="NBSK02000007">
    <property type="protein sequence ID" value="KAJ0195654.1"/>
    <property type="molecule type" value="Genomic_DNA"/>
</dbReference>
<organism evidence="3 4">
    <name type="scientific">Lactuca sativa</name>
    <name type="common">Garden lettuce</name>
    <dbReference type="NCBI Taxonomy" id="4236"/>
    <lineage>
        <taxon>Eukaryota</taxon>
        <taxon>Viridiplantae</taxon>
        <taxon>Streptophyta</taxon>
        <taxon>Embryophyta</taxon>
        <taxon>Tracheophyta</taxon>
        <taxon>Spermatophyta</taxon>
        <taxon>Magnoliopsida</taxon>
        <taxon>eudicotyledons</taxon>
        <taxon>Gunneridae</taxon>
        <taxon>Pentapetalae</taxon>
        <taxon>asterids</taxon>
        <taxon>campanulids</taxon>
        <taxon>Asterales</taxon>
        <taxon>Asteraceae</taxon>
        <taxon>Cichorioideae</taxon>
        <taxon>Cichorieae</taxon>
        <taxon>Lactucinae</taxon>
        <taxon>Lactuca</taxon>
    </lineage>
</organism>
<feature type="compositionally biased region" description="Polar residues" evidence="1">
    <location>
        <begin position="16"/>
        <end position="35"/>
    </location>
</feature>
<dbReference type="PANTHER" id="PTHR47676:SF1">
    <property type="entry name" value="SMR DOMAIN-CONTAINING PROTEIN"/>
    <property type="match status" value="1"/>
</dbReference>
<evidence type="ECO:0000313" key="3">
    <source>
        <dbReference type="EMBL" id="KAJ0195654.1"/>
    </source>
</evidence>
<dbReference type="Gene3D" id="3.30.1370.110">
    <property type="match status" value="1"/>
</dbReference>
<sequence length="544" mass="61627">MGHPHKESNKRRGKKQSQPISNLKQPGCQNPTLGQTTEESKLFSSLMKTEESVLFNSTIVEEDADAAVLTDTTTLLSDDDNWTDTSFDFSDNDASCSNSDVSYISGSMEKQRIVSDISMNSSYEVALAEVLKTLEAMPDLSEPSSELSKNRQYHYSNTTIEPVRAYFEKCGIHEPGRKSYLPLSSNNDLQTWPALTPIKPSFEFSKSRQQHNSNIGVVTDVLKESYVLLGGASYIASSSNSDLEEGNMSFKRSWREVLIGLGTSSEETQTREIKGKSPLHNPDSWVKIVKKGSHTRDSKGKSALHDPDSWVKVVKKGSHMQKLDYPSKDTAKKQHIPMDDYKKYRHNANQHWEIQKSLARNAYASGKRNEWVNLSEQVIGDILGCKPEHHLSWGHCDLPFHVCQGFKSQQPQCVKVRILIWIKLLARMWKEKAEQADEKASQDIFDSRNKNNIVDLMTIDLHGQHVKEGMMRLKYHLAFGVYGRSLRRLRVITGYGSGGTGQSMLKQAVVDLLKTEKFEWEKENEGSLLIKFDMKKRELGFVKL</sequence>
<reference evidence="3 4" key="1">
    <citation type="journal article" date="2017" name="Nat. Commun.">
        <title>Genome assembly with in vitro proximity ligation data and whole-genome triplication in lettuce.</title>
        <authorList>
            <person name="Reyes-Chin-Wo S."/>
            <person name="Wang Z."/>
            <person name="Yang X."/>
            <person name="Kozik A."/>
            <person name="Arikit S."/>
            <person name="Song C."/>
            <person name="Xia L."/>
            <person name="Froenicke L."/>
            <person name="Lavelle D.O."/>
            <person name="Truco M.J."/>
            <person name="Xia R."/>
            <person name="Zhu S."/>
            <person name="Xu C."/>
            <person name="Xu H."/>
            <person name="Xu X."/>
            <person name="Cox K."/>
            <person name="Korf I."/>
            <person name="Meyers B.C."/>
            <person name="Michelmore R.W."/>
        </authorList>
    </citation>
    <scope>NUCLEOTIDE SEQUENCE [LARGE SCALE GENOMIC DNA]</scope>
    <source>
        <strain evidence="4">cv. Salinas</strain>
        <tissue evidence="3">Seedlings</tissue>
    </source>
</reference>
<evidence type="ECO:0000256" key="1">
    <source>
        <dbReference type="SAM" id="MobiDB-lite"/>
    </source>
</evidence>
<dbReference type="PANTHER" id="PTHR47676">
    <property type="entry name" value="OS01G0225100 PROTEIN"/>
    <property type="match status" value="1"/>
</dbReference>
<protein>
    <recommendedName>
        <fullName evidence="2">Smr domain-containing protein</fullName>
    </recommendedName>
</protein>
<dbReference type="AlphaFoldDB" id="A0A9R1X281"/>
<dbReference type="SUPFAM" id="SSF160443">
    <property type="entry name" value="SMR domain-like"/>
    <property type="match status" value="1"/>
</dbReference>
<evidence type="ECO:0000313" key="4">
    <source>
        <dbReference type="Proteomes" id="UP000235145"/>
    </source>
</evidence>
<dbReference type="InterPro" id="IPR055319">
    <property type="entry name" value="At5g58720-like"/>
</dbReference>
<evidence type="ECO:0000259" key="2">
    <source>
        <dbReference type="PROSITE" id="PS50828"/>
    </source>
</evidence>
<dbReference type="Pfam" id="PF01713">
    <property type="entry name" value="Smr"/>
    <property type="match status" value="1"/>
</dbReference>